<evidence type="ECO:0000313" key="2">
    <source>
        <dbReference type="Ensembl" id="ENSPMRP00000026472.1"/>
    </source>
</evidence>
<name>A0A670JUD2_PODMU</name>
<dbReference type="GeneTree" id="ENSGT00510000048902"/>
<dbReference type="PANTHER" id="PTHR22442:SF3">
    <property type="entry name" value="SOLUBLE LAMIN-ASSOCIATED PROTEIN OF 75 KDA"/>
    <property type="match status" value="1"/>
</dbReference>
<reference evidence="2" key="2">
    <citation type="submission" date="2025-08" db="UniProtKB">
        <authorList>
            <consortium name="Ensembl"/>
        </authorList>
    </citation>
    <scope>IDENTIFICATION</scope>
</reference>
<keyword evidence="3" id="KW-1185">Reference proteome</keyword>
<evidence type="ECO:0000256" key="1">
    <source>
        <dbReference type="SAM" id="MobiDB-lite"/>
    </source>
</evidence>
<dbReference type="OMA" id="DQTHKVL"/>
<reference evidence="2" key="3">
    <citation type="submission" date="2025-09" db="UniProtKB">
        <authorList>
            <consortium name="Ensembl"/>
        </authorList>
    </citation>
    <scope>IDENTIFICATION</scope>
</reference>
<dbReference type="InterPro" id="IPR029625">
    <property type="entry name" value="FAM169"/>
</dbReference>
<gene>
    <name evidence="2" type="primary">FAM169A</name>
</gene>
<dbReference type="AlphaFoldDB" id="A0A670JUD2"/>
<dbReference type="PANTHER" id="PTHR22442">
    <property type="match status" value="1"/>
</dbReference>
<dbReference type="Proteomes" id="UP000472272">
    <property type="component" value="Chromosome 11"/>
</dbReference>
<reference evidence="2 3" key="1">
    <citation type="journal article" date="2019" name="Proc. Natl. Acad. Sci. U.S.A.">
        <title>Regulatory changes in pterin and carotenoid genes underlie balanced color polymorphisms in the wall lizard.</title>
        <authorList>
            <person name="Andrade P."/>
            <person name="Pinho C."/>
            <person name="Perez I de Lanuza G."/>
            <person name="Afonso S."/>
            <person name="Brejcha J."/>
            <person name="Rubin C.J."/>
            <person name="Wallerman O."/>
            <person name="Pereira P."/>
            <person name="Sabatino S.J."/>
            <person name="Bellati A."/>
            <person name="Pellitteri-Rosa D."/>
            <person name="Bosakova Z."/>
            <person name="Bunikis I."/>
            <person name="Carretero M.A."/>
            <person name="Feiner N."/>
            <person name="Marsik P."/>
            <person name="Pauperio F."/>
            <person name="Salvi D."/>
            <person name="Soler L."/>
            <person name="While G.M."/>
            <person name="Uller T."/>
            <person name="Font E."/>
            <person name="Andersson L."/>
            <person name="Carneiro M."/>
        </authorList>
    </citation>
    <scope>NUCLEOTIDE SEQUENCE</scope>
</reference>
<sequence>MAFPVDLLENYSHEDLESSGEDYMSDLRCGDPENPEFLSLASNVKIPIRLSTIGFVPLYGGEERHKVLALFAPEDSLTAVALFLADQWWPVDDIVRTSDPSREGLLQVNSIGERVVLYVLNRLIYRKQEMEKNECPFLCHGSHDYAKILWKKGEAIGFYSVKLPACQKYFERYPGDHDLLWEIEGTGNFHQRKTVASILQRESFKCIGMMAWCKHGWGKGGDEVLKNTRLLMWTLEKGFFKLAFAYSFSEFFQEQKAHRKKTLSTRSRGNNLKRPKLGKRFQEPEMVEDEDISVFQTPESRYTYEMEVEPLNGELVEDAIKVSIVAEGQTGSEAVDGESKLQLENPEETTLTLLVPLILDSSVKSTEDSDDNVSDKEQQATQRKRTLVPNADPVAAAEKEEPSNNGLSNSVAATEALEDTISENVSPNTTSSVEEQSEEGGSDTPEAPVVLGQGALVMVELEDISYSHHPEGQKNQLDEQSEESAEPASEKAADSSSEDVEIEVPVVDRRTLRRKAKGYKGPPKKKGKLI</sequence>
<dbReference type="Ensembl" id="ENSPMRT00000028082.1">
    <property type="protein sequence ID" value="ENSPMRP00000026472.1"/>
    <property type="gene ID" value="ENSPMRG00000017115.1"/>
</dbReference>
<feature type="region of interest" description="Disordered" evidence="1">
    <location>
        <begin position="364"/>
        <end position="530"/>
    </location>
</feature>
<feature type="compositionally biased region" description="Basic residues" evidence="1">
    <location>
        <begin position="511"/>
        <end position="530"/>
    </location>
</feature>
<protein>
    <submittedName>
        <fullName evidence="2">Family with sequence similarity 169 member A</fullName>
    </submittedName>
</protein>
<evidence type="ECO:0000313" key="3">
    <source>
        <dbReference type="Proteomes" id="UP000472272"/>
    </source>
</evidence>
<feature type="compositionally biased region" description="Polar residues" evidence="1">
    <location>
        <begin position="403"/>
        <end position="412"/>
    </location>
</feature>
<organism evidence="2 3">
    <name type="scientific">Podarcis muralis</name>
    <name type="common">Wall lizard</name>
    <name type="synonym">Lacerta muralis</name>
    <dbReference type="NCBI Taxonomy" id="64176"/>
    <lineage>
        <taxon>Eukaryota</taxon>
        <taxon>Metazoa</taxon>
        <taxon>Chordata</taxon>
        <taxon>Craniata</taxon>
        <taxon>Vertebrata</taxon>
        <taxon>Euteleostomi</taxon>
        <taxon>Lepidosauria</taxon>
        <taxon>Squamata</taxon>
        <taxon>Bifurcata</taxon>
        <taxon>Unidentata</taxon>
        <taxon>Episquamata</taxon>
        <taxon>Laterata</taxon>
        <taxon>Lacertibaenia</taxon>
        <taxon>Lacertidae</taxon>
        <taxon>Podarcis</taxon>
    </lineage>
</organism>
<proteinExistence type="predicted"/>
<accession>A0A670JUD2</accession>